<sequence length="304" mass="33818">MLKNRSVVSIDDVSKEDMSEIFETSDEMSRLLEQQKPLRLMEGKIMATLFYEPSTRTRLSFESAMNRLGGSVITVSDTGSSSIAKGETLADTIRMAESYSDIIVIRHPMEGAARLASRFSSKPVVNAGDGSGQHPTQTLMDLYTMKKEKGEIDGLNIAMIGDLRYGRTVHSLILALSKFQVSITLVSPQILRIPEHILARLPRGFEVNVTDSLSEVLKKTDVFYVTRIQKERFTDLNEYQSVIGSYSVDEKAVAEMKEDAIIMHPLPRIDEIASEVDYSKKAAYFRQAANGVPVRMALVSTILG</sequence>
<dbReference type="NCBIfam" id="TIGR00670">
    <property type="entry name" value="asp_carb_tr"/>
    <property type="match status" value="1"/>
</dbReference>
<dbReference type="Pfam" id="PF00185">
    <property type="entry name" value="OTCace"/>
    <property type="match status" value="1"/>
</dbReference>
<dbReference type="FunFam" id="3.40.50.1370:FF:000001">
    <property type="entry name" value="Aspartate carbamoyltransferase"/>
    <property type="match status" value="1"/>
</dbReference>
<dbReference type="NCBIfam" id="NF002032">
    <property type="entry name" value="PRK00856.1"/>
    <property type="match status" value="1"/>
</dbReference>
<dbReference type="InterPro" id="IPR006130">
    <property type="entry name" value="Asp/Orn_carbamoylTrfase"/>
</dbReference>
<evidence type="ECO:0000259" key="9">
    <source>
        <dbReference type="Pfam" id="PF02729"/>
    </source>
</evidence>
<feature type="binding site" evidence="7">
    <location>
        <position position="137"/>
    </location>
    <ligand>
        <name>carbamoyl phosphate</name>
        <dbReference type="ChEBI" id="CHEBI:58228"/>
    </ligand>
</feature>
<dbReference type="Pfam" id="PF02729">
    <property type="entry name" value="OTCace_N"/>
    <property type="match status" value="1"/>
</dbReference>
<dbReference type="AlphaFoldDB" id="A0AAX4NG50"/>
<dbReference type="InterPro" id="IPR002082">
    <property type="entry name" value="Asp_carbamoyltransf"/>
</dbReference>
<feature type="binding site" evidence="7">
    <location>
        <position position="134"/>
    </location>
    <ligand>
        <name>carbamoyl phosphate</name>
        <dbReference type="ChEBI" id="CHEBI:58228"/>
    </ligand>
</feature>
<evidence type="ECO:0000259" key="8">
    <source>
        <dbReference type="Pfam" id="PF00185"/>
    </source>
</evidence>
<dbReference type="GO" id="GO:0004070">
    <property type="term" value="F:aspartate carbamoyltransferase activity"/>
    <property type="evidence" value="ECO:0007669"/>
    <property type="project" value="UniProtKB-UniRule"/>
</dbReference>
<comment type="subunit">
    <text evidence="7">Heterooligomer of catalytic and regulatory chains.</text>
</comment>
<feature type="binding site" evidence="7">
    <location>
        <position position="167"/>
    </location>
    <ligand>
        <name>L-aspartate</name>
        <dbReference type="ChEBI" id="CHEBI:29991"/>
    </ligand>
</feature>
<feature type="domain" description="Aspartate/ornithine carbamoyltransferase carbamoyl-P binding" evidence="9">
    <location>
        <begin position="5"/>
        <end position="146"/>
    </location>
</feature>
<evidence type="ECO:0000256" key="5">
    <source>
        <dbReference type="ARBA" id="ARBA00043884"/>
    </source>
</evidence>
<dbReference type="PRINTS" id="PR00100">
    <property type="entry name" value="AOTCASE"/>
</dbReference>
<feature type="binding site" evidence="7">
    <location>
        <position position="106"/>
    </location>
    <ligand>
        <name>carbamoyl phosphate</name>
        <dbReference type="ChEBI" id="CHEBI:58228"/>
    </ligand>
</feature>
<evidence type="ECO:0000256" key="6">
    <source>
        <dbReference type="ARBA" id="ARBA00048859"/>
    </source>
</evidence>
<accession>A0AAX4NG50</accession>
<feature type="binding site" evidence="7">
    <location>
        <position position="267"/>
    </location>
    <ligand>
        <name>carbamoyl phosphate</name>
        <dbReference type="ChEBI" id="CHEBI:58228"/>
    </ligand>
</feature>
<evidence type="ECO:0000256" key="4">
    <source>
        <dbReference type="ARBA" id="ARBA00022975"/>
    </source>
</evidence>
<feature type="binding site" evidence="7">
    <location>
        <position position="57"/>
    </location>
    <ligand>
        <name>carbamoyl phosphate</name>
        <dbReference type="ChEBI" id="CHEBI:58228"/>
    </ligand>
</feature>
<dbReference type="InterPro" id="IPR006131">
    <property type="entry name" value="Asp_carbamoyltransf_Asp/Orn-bd"/>
</dbReference>
<feature type="binding site" evidence="7">
    <location>
        <position position="266"/>
    </location>
    <ligand>
        <name>carbamoyl phosphate</name>
        <dbReference type="ChEBI" id="CHEBI:58228"/>
    </ligand>
</feature>
<keyword evidence="3 7" id="KW-0808">Transferase</keyword>
<dbReference type="EC" id="2.1.3.2" evidence="7"/>
<comment type="similarity">
    <text evidence="2 7">Belongs to the aspartate/ornithine carbamoyltransferase superfamily. ATCase family.</text>
</comment>
<dbReference type="Proteomes" id="UP001451606">
    <property type="component" value="Chromosome"/>
</dbReference>
<dbReference type="PANTHER" id="PTHR45753:SF6">
    <property type="entry name" value="ASPARTATE CARBAMOYLTRANSFERASE"/>
    <property type="match status" value="1"/>
</dbReference>
<proteinExistence type="inferred from homology"/>
<dbReference type="GO" id="GO:0044205">
    <property type="term" value="P:'de novo' UMP biosynthetic process"/>
    <property type="evidence" value="ECO:0007669"/>
    <property type="project" value="UniProtKB-UniRule"/>
</dbReference>
<keyword evidence="11" id="KW-1185">Reference proteome</keyword>
<dbReference type="RefSeq" id="WP_393970654.1">
    <property type="nucleotide sequence ID" value="NZ_CP133772.1"/>
</dbReference>
<dbReference type="InterPro" id="IPR036901">
    <property type="entry name" value="Asp/Orn_carbamoylTrfase_sf"/>
</dbReference>
<dbReference type="Gene3D" id="3.40.50.1370">
    <property type="entry name" value="Aspartate/ornithine carbamoyltransferase"/>
    <property type="match status" value="2"/>
</dbReference>
<dbReference type="SUPFAM" id="SSF53671">
    <property type="entry name" value="Aspartate/ornithine carbamoyltransferase"/>
    <property type="match status" value="1"/>
</dbReference>
<feature type="binding site" evidence="7">
    <location>
        <position position="56"/>
    </location>
    <ligand>
        <name>carbamoyl phosphate</name>
        <dbReference type="ChEBI" id="CHEBI:58228"/>
    </ligand>
</feature>
<dbReference type="FunFam" id="3.40.50.1370:FF:000002">
    <property type="entry name" value="Aspartate carbamoyltransferase 2"/>
    <property type="match status" value="1"/>
</dbReference>
<keyword evidence="4 7" id="KW-0665">Pyrimidine biosynthesis</keyword>
<feature type="binding site" evidence="7">
    <location>
        <position position="227"/>
    </location>
    <ligand>
        <name>L-aspartate</name>
        <dbReference type="ChEBI" id="CHEBI:29991"/>
    </ligand>
</feature>
<comment type="pathway">
    <text evidence="1 7">Pyrimidine metabolism; UMP biosynthesis via de novo pathway; (S)-dihydroorotate from bicarbonate: step 2/3.</text>
</comment>
<organism evidence="10 11">
    <name type="scientific">Oxyplasma meridianum</name>
    <dbReference type="NCBI Taxonomy" id="3073602"/>
    <lineage>
        <taxon>Archaea</taxon>
        <taxon>Methanobacteriati</taxon>
        <taxon>Thermoplasmatota</taxon>
        <taxon>Thermoplasmata</taxon>
        <taxon>Thermoplasmatales</taxon>
        <taxon>Thermoplasmataceae</taxon>
        <taxon>Oxyplasma</taxon>
    </lineage>
</organism>
<dbReference type="GO" id="GO:0006520">
    <property type="term" value="P:amino acid metabolic process"/>
    <property type="evidence" value="ECO:0007669"/>
    <property type="project" value="InterPro"/>
</dbReference>
<dbReference type="PRINTS" id="PR00101">
    <property type="entry name" value="ATCASE"/>
</dbReference>
<protein>
    <recommendedName>
        <fullName evidence="7">Aspartate carbamoyltransferase</fullName>
        <ecNumber evidence="7">2.1.3.2</ecNumber>
    </recommendedName>
    <alternativeName>
        <fullName evidence="7">Aspartate transcarbamylase</fullName>
        <shortName evidence="7">ATCase</shortName>
    </alternativeName>
</protein>
<dbReference type="GO" id="GO:0016597">
    <property type="term" value="F:amino acid binding"/>
    <property type="evidence" value="ECO:0007669"/>
    <property type="project" value="InterPro"/>
</dbReference>
<name>A0AAX4NG50_9ARCH</name>
<dbReference type="GeneID" id="95967614"/>
<feature type="binding site" evidence="7">
    <location>
        <position position="85"/>
    </location>
    <ligand>
        <name>L-aspartate</name>
        <dbReference type="ChEBI" id="CHEBI:29991"/>
    </ligand>
</feature>
<feature type="domain" description="Aspartate/ornithine carbamoyltransferase Asp/Orn-binding" evidence="8">
    <location>
        <begin position="153"/>
        <end position="300"/>
    </location>
</feature>
<dbReference type="KEGG" id="omr:OXIME_000879"/>
<dbReference type="PROSITE" id="PS00097">
    <property type="entry name" value="CARBAMOYLTRANSFERASE"/>
    <property type="match status" value="1"/>
</dbReference>
<dbReference type="HAMAP" id="MF_00001">
    <property type="entry name" value="Asp_carb_tr"/>
    <property type="match status" value="1"/>
</dbReference>
<dbReference type="EMBL" id="CP133772">
    <property type="protein sequence ID" value="WYY00313.1"/>
    <property type="molecule type" value="Genomic_DNA"/>
</dbReference>
<evidence type="ECO:0000256" key="3">
    <source>
        <dbReference type="ARBA" id="ARBA00022679"/>
    </source>
</evidence>
<evidence type="ECO:0000313" key="11">
    <source>
        <dbReference type="Proteomes" id="UP001451606"/>
    </source>
</evidence>
<evidence type="ECO:0000256" key="7">
    <source>
        <dbReference type="HAMAP-Rule" id="MF_00001"/>
    </source>
</evidence>
<evidence type="ECO:0000256" key="1">
    <source>
        <dbReference type="ARBA" id="ARBA00004852"/>
    </source>
</evidence>
<dbReference type="GO" id="GO:0006207">
    <property type="term" value="P:'de novo' pyrimidine nucleobase biosynthetic process"/>
    <property type="evidence" value="ECO:0007669"/>
    <property type="project" value="InterPro"/>
</dbReference>
<reference evidence="10 11" key="1">
    <citation type="submission" date="2023-09" db="EMBL/GenBank/DDBJ databases">
        <authorList>
            <person name="Golyshina O.V."/>
            <person name="Lunev E.A."/>
            <person name="Bargiela R."/>
            <person name="Gaines M.C."/>
            <person name="Daum B."/>
            <person name="Bale N.J."/>
            <person name="Koenen M."/>
            <person name="Sinninghe Damst J.S."/>
            <person name="Yakimov M."/>
            <person name="Golyshin P.N."/>
        </authorList>
    </citation>
    <scope>NUCLEOTIDE SEQUENCE [LARGE SCALE GENOMIC DNA]</scope>
    <source>
        <strain evidence="10 11">M1</strain>
    </source>
</reference>
<dbReference type="InterPro" id="IPR006132">
    <property type="entry name" value="Asp/Orn_carbamoyltranf_P-bd"/>
</dbReference>
<evidence type="ECO:0000256" key="2">
    <source>
        <dbReference type="ARBA" id="ARBA00008896"/>
    </source>
</evidence>
<evidence type="ECO:0000313" key="10">
    <source>
        <dbReference type="EMBL" id="WYY00313.1"/>
    </source>
</evidence>
<gene>
    <name evidence="7 10" type="primary">pyrB</name>
    <name evidence="10" type="ORF">OXIME_000879</name>
</gene>
<comment type="catalytic activity">
    <reaction evidence="6 7">
        <text>carbamoyl phosphate + L-aspartate = N-carbamoyl-L-aspartate + phosphate + H(+)</text>
        <dbReference type="Rhea" id="RHEA:20013"/>
        <dbReference type="ChEBI" id="CHEBI:15378"/>
        <dbReference type="ChEBI" id="CHEBI:29991"/>
        <dbReference type="ChEBI" id="CHEBI:32814"/>
        <dbReference type="ChEBI" id="CHEBI:43474"/>
        <dbReference type="ChEBI" id="CHEBI:58228"/>
        <dbReference type="EC" id="2.1.3.2"/>
    </reaction>
</comment>
<comment type="function">
    <text evidence="5 7">Catalyzes the condensation of carbamoyl phosphate and aspartate to form carbamoyl aspartate and inorganic phosphate, the committed step in the de novo pyrimidine nucleotide biosynthesis pathway.</text>
</comment>
<dbReference type="PANTHER" id="PTHR45753">
    <property type="entry name" value="ORNITHINE CARBAMOYLTRANSFERASE, MITOCHONDRIAL"/>
    <property type="match status" value="1"/>
</dbReference>